<reference evidence="3 4" key="1">
    <citation type="submission" date="2024-06" db="EMBL/GenBank/DDBJ databases">
        <title>A chromosome level genome sequence of Diviner's sage (Salvia divinorum).</title>
        <authorList>
            <person name="Ford S.A."/>
            <person name="Ro D.-K."/>
            <person name="Ness R.W."/>
            <person name="Phillips M.A."/>
        </authorList>
    </citation>
    <scope>NUCLEOTIDE SEQUENCE [LARGE SCALE GENOMIC DNA]</scope>
    <source>
        <strain evidence="3">SAF-2024a</strain>
        <tissue evidence="3">Leaf</tissue>
    </source>
</reference>
<feature type="compositionally biased region" description="Acidic residues" evidence="1">
    <location>
        <begin position="442"/>
        <end position="453"/>
    </location>
</feature>
<feature type="compositionally biased region" description="Polar residues" evidence="1">
    <location>
        <begin position="285"/>
        <end position="311"/>
    </location>
</feature>
<feature type="compositionally biased region" description="Low complexity" evidence="1">
    <location>
        <begin position="358"/>
        <end position="369"/>
    </location>
</feature>
<feature type="compositionally biased region" description="Acidic residues" evidence="1">
    <location>
        <begin position="89"/>
        <end position="100"/>
    </location>
</feature>
<feature type="compositionally biased region" description="Acidic residues" evidence="1">
    <location>
        <begin position="154"/>
        <end position="165"/>
    </location>
</feature>
<feature type="compositionally biased region" description="Basic and acidic residues" evidence="1">
    <location>
        <begin position="133"/>
        <end position="153"/>
    </location>
</feature>
<evidence type="ECO:0000313" key="3">
    <source>
        <dbReference type="EMBL" id="KAL1564552.1"/>
    </source>
</evidence>
<feature type="compositionally biased region" description="Polar residues" evidence="1">
    <location>
        <begin position="348"/>
        <end position="357"/>
    </location>
</feature>
<gene>
    <name evidence="3" type="ORF">AAHA92_06879</name>
</gene>
<feature type="region of interest" description="Disordered" evidence="1">
    <location>
        <begin position="43"/>
        <end position="489"/>
    </location>
</feature>
<dbReference type="PANTHER" id="PTHR33700:SF4">
    <property type="entry name" value="MYB-LIKE PROTEIN X"/>
    <property type="match status" value="1"/>
</dbReference>
<feature type="compositionally biased region" description="Basic and acidic residues" evidence="1">
    <location>
        <begin position="43"/>
        <end position="52"/>
    </location>
</feature>
<feature type="compositionally biased region" description="Polar residues" evidence="1">
    <location>
        <begin position="205"/>
        <end position="215"/>
    </location>
</feature>
<feature type="compositionally biased region" description="Basic and acidic residues" evidence="1">
    <location>
        <begin position="183"/>
        <end position="202"/>
    </location>
</feature>
<accession>A0ABD1I7V3</accession>
<keyword evidence="4" id="KW-1185">Reference proteome</keyword>
<feature type="compositionally biased region" description="Basic and acidic residues" evidence="1">
    <location>
        <begin position="60"/>
        <end position="88"/>
    </location>
</feature>
<dbReference type="Proteomes" id="UP001567538">
    <property type="component" value="Unassembled WGS sequence"/>
</dbReference>
<name>A0ABD1I7V3_SALDI</name>
<dbReference type="PROSITE" id="PS51257">
    <property type="entry name" value="PROKAR_LIPOPROTEIN"/>
    <property type="match status" value="1"/>
</dbReference>
<keyword evidence="2" id="KW-0812">Transmembrane</keyword>
<sequence length="489" mass="53988">MYRQSPSRNQRSKGIKVKNVLQVCLLLAACFWLLYQVKHSHDKKTGFDETDAKTSLQKTSSDELIRLGRKDIRPQVDKMDSENEIHDETSEEEETTEEGEEYKHGEDDPGDKKVEERDDDEAGDREDEMEEHEQEKLDAEVHKEQSLIDGGEREDGEDNEIQETDSESHDQTEKESTSDDTDHDAKDMSAHEAREEHYKADDASSAVTHDTQIATENENEHVENSNEHPGNILEEETKENNSEETYEGENRKDLEVDGSEAARDGHQPNITTTSVKDDTLHDSENGSTPNNATTEGSTDPLISNSTSTEVTLESKELPSDNATDSKPELGTEGTSAEGSDNKTVDPEQGSNSMLTVDSTHSNSNSTGSGETKDTGSLPEEFSDSSDNSTDSSVSDNSRSEASNEEGNNTTESSSEKKNEFDAEKSETSDGRDESLDSTSSDNAEEEAQEDAIDISDTSNSMEEKDIRMDLDTLPDIQTEGSNSEDVVAE</sequence>
<feature type="compositionally biased region" description="Low complexity" evidence="1">
    <location>
        <begin position="384"/>
        <end position="412"/>
    </location>
</feature>
<feature type="compositionally biased region" description="Basic and acidic residues" evidence="1">
    <location>
        <begin position="275"/>
        <end position="284"/>
    </location>
</feature>
<organism evidence="3 4">
    <name type="scientific">Salvia divinorum</name>
    <name type="common">Maria pastora</name>
    <name type="synonym">Diviner's sage</name>
    <dbReference type="NCBI Taxonomy" id="28513"/>
    <lineage>
        <taxon>Eukaryota</taxon>
        <taxon>Viridiplantae</taxon>
        <taxon>Streptophyta</taxon>
        <taxon>Embryophyta</taxon>
        <taxon>Tracheophyta</taxon>
        <taxon>Spermatophyta</taxon>
        <taxon>Magnoliopsida</taxon>
        <taxon>eudicotyledons</taxon>
        <taxon>Gunneridae</taxon>
        <taxon>Pentapetalae</taxon>
        <taxon>asterids</taxon>
        <taxon>lamiids</taxon>
        <taxon>Lamiales</taxon>
        <taxon>Lamiaceae</taxon>
        <taxon>Nepetoideae</taxon>
        <taxon>Mentheae</taxon>
        <taxon>Salviinae</taxon>
        <taxon>Salvia</taxon>
        <taxon>Salvia subgen. Calosphace</taxon>
    </lineage>
</organism>
<feature type="compositionally biased region" description="Acidic residues" evidence="1">
    <location>
        <begin position="117"/>
        <end position="132"/>
    </location>
</feature>
<dbReference type="PANTHER" id="PTHR33700">
    <property type="entry name" value="MYB-LIKE PROTEIN X"/>
    <property type="match status" value="1"/>
</dbReference>
<feature type="compositionally biased region" description="Acidic residues" evidence="1">
    <location>
        <begin position="233"/>
        <end position="247"/>
    </location>
</feature>
<comment type="caution">
    <text evidence="3">The sequence shown here is derived from an EMBL/GenBank/DDBJ whole genome shotgun (WGS) entry which is preliminary data.</text>
</comment>
<feature type="compositionally biased region" description="Basic and acidic residues" evidence="1">
    <location>
        <begin position="248"/>
        <end position="266"/>
    </location>
</feature>
<feature type="compositionally biased region" description="Basic and acidic residues" evidence="1">
    <location>
        <begin position="461"/>
        <end position="470"/>
    </location>
</feature>
<feature type="compositionally biased region" description="Polar residues" evidence="1">
    <location>
        <begin position="478"/>
        <end position="489"/>
    </location>
</feature>
<feature type="compositionally biased region" description="Basic and acidic residues" evidence="1">
    <location>
        <begin position="101"/>
        <end position="116"/>
    </location>
</feature>
<dbReference type="AlphaFoldDB" id="A0ABD1I7V3"/>
<proteinExistence type="predicted"/>
<evidence type="ECO:0000313" key="4">
    <source>
        <dbReference type="Proteomes" id="UP001567538"/>
    </source>
</evidence>
<evidence type="ECO:0000256" key="1">
    <source>
        <dbReference type="SAM" id="MobiDB-lite"/>
    </source>
</evidence>
<feature type="compositionally biased region" description="Basic and acidic residues" evidence="1">
    <location>
        <begin position="166"/>
        <end position="177"/>
    </location>
</feature>
<feature type="compositionally biased region" description="Basic and acidic residues" evidence="1">
    <location>
        <begin position="413"/>
        <end position="434"/>
    </location>
</feature>
<evidence type="ECO:0000256" key="2">
    <source>
        <dbReference type="SAM" id="Phobius"/>
    </source>
</evidence>
<dbReference type="EMBL" id="JBEAFC010000003">
    <property type="protein sequence ID" value="KAL1564552.1"/>
    <property type="molecule type" value="Genomic_DNA"/>
</dbReference>
<keyword evidence="2" id="KW-0472">Membrane</keyword>
<protein>
    <submittedName>
        <fullName evidence="3">Dentin sialophosphoprotein-like</fullName>
    </submittedName>
</protein>
<feature type="transmembrane region" description="Helical" evidence="2">
    <location>
        <begin position="20"/>
        <end position="37"/>
    </location>
</feature>
<keyword evidence="2" id="KW-1133">Transmembrane helix</keyword>
<feature type="compositionally biased region" description="Basic and acidic residues" evidence="1">
    <location>
        <begin position="312"/>
        <end position="329"/>
    </location>
</feature>